<feature type="transmembrane region" description="Helical" evidence="5">
    <location>
        <begin position="385"/>
        <end position="403"/>
    </location>
</feature>
<dbReference type="CDD" id="cd13590">
    <property type="entry name" value="PBP2_PotD_PotF_like"/>
    <property type="match status" value="1"/>
</dbReference>
<dbReference type="SUPFAM" id="SSF53850">
    <property type="entry name" value="Periplasmic binding protein-like II"/>
    <property type="match status" value="1"/>
</dbReference>
<keyword evidence="3 6" id="KW-0732">Signal</keyword>
<comment type="subcellular location">
    <subcellularLocation>
        <location evidence="1">Periplasm</location>
    </subcellularLocation>
</comment>
<dbReference type="Gene3D" id="3.40.190.10">
    <property type="entry name" value="Periplasmic binding protein-like II"/>
    <property type="match status" value="2"/>
</dbReference>
<evidence type="ECO:0000256" key="4">
    <source>
        <dbReference type="ARBA" id="ARBA00022764"/>
    </source>
</evidence>
<dbReference type="PANTHER" id="PTHR30222">
    <property type="entry name" value="SPERMIDINE/PUTRESCINE-BINDING PERIPLASMIC PROTEIN"/>
    <property type="match status" value="1"/>
</dbReference>
<gene>
    <name evidence="7" type="ORF">QUW08_10310</name>
</gene>
<comment type="caution">
    <text evidence="7">The sequence shown here is derived from an EMBL/GenBank/DDBJ whole genome shotgun (WGS) entry which is preliminary data.</text>
</comment>
<dbReference type="InterPro" id="IPR001188">
    <property type="entry name" value="Sperm_putr-bd"/>
</dbReference>
<keyword evidence="5" id="KW-0472">Membrane</keyword>
<dbReference type="EMBL" id="JAUDCL010000018">
    <property type="protein sequence ID" value="MDM8201675.1"/>
    <property type="molecule type" value="Genomic_DNA"/>
</dbReference>
<keyword evidence="4" id="KW-0574">Periplasm</keyword>
<evidence type="ECO:0000256" key="6">
    <source>
        <dbReference type="SAM" id="SignalP"/>
    </source>
</evidence>
<dbReference type="Proteomes" id="UP001529380">
    <property type="component" value="Unassembled WGS sequence"/>
</dbReference>
<keyword evidence="5" id="KW-0812">Transmembrane</keyword>
<accession>A0ABT7US05</accession>
<evidence type="ECO:0000256" key="2">
    <source>
        <dbReference type="ARBA" id="ARBA00022448"/>
    </source>
</evidence>
<feature type="signal peptide" evidence="6">
    <location>
        <begin position="1"/>
        <end position="24"/>
    </location>
</feature>
<keyword evidence="8" id="KW-1185">Reference proteome</keyword>
<evidence type="ECO:0000313" key="7">
    <source>
        <dbReference type="EMBL" id="MDM8201675.1"/>
    </source>
</evidence>
<protein>
    <submittedName>
        <fullName evidence="7">Spermidine/putrescine ABC transporter substrate-binding protein</fullName>
    </submittedName>
</protein>
<proteinExistence type="predicted"/>
<evidence type="ECO:0000256" key="3">
    <source>
        <dbReference type="ARBA" id="ARBA00022729"/>
    </source>
</evidence>
<dbReference type="InterPro" id="IPR006059">
    <property type="entry name" value="SBP"/>
</dbReference>
<reference evidence="7 8" key="1">
    <citation type="submission" date="2023-06" db="EMBL/GenBank/DDBJ databases">
        <title>Identification and characterization of horizontal gene transfer across gut microbiota members of farm animals based on homology search.</title>
        <authorList>
            <person name="Schwarzerova J."/>
            <person name="Nykrynova M."/>
            <person name="Jureckova K."/>
            <person name="Cejkova D."/>
            <person name="Rychlik I."/>
        </authorList>
    </citation>
    <scope>NUCLEOTIDE SEQUENCE [LARGE SCALE GENOMIC DNA]</scope>
    <source>
        <strain evidence="7 8">ET340</strain>
    </source>
</reference>
<organism evidence="7 8">
    <name type="scientific">Allofournierella massiliensis</name>
    <dbReference type="NCBI Taxonomy" id="1650663"/>
    <lineage>
        <taxon>Bacteria</taxon>
        <taxon>Bacillati</taxon>
        <taxon>Bacillota</taxon>
        <taxon>Clostridia</taxon>
        <taxon>Eubacteriales</taxon>
        <taxon>Oscillospiraceae</taxon>
        <taxon>Allofournierella</taxon>
    </lineage>
</organism>
<evidence type="ECO:0000313" key="8">
    <source>
        <dbReference type="Proteomes" id="UP001529380"/>
    </source>
</evidence>
<name>A0ABT7US05_9FIRM</name>
<evidence type="ECO:0000256" key="1">
    <source>
        <dbReference type="ARBA" id="ARBA00004418"/>
    </source>
</evidence>
<feature type="chain" id="PRO_5046902745" evidence="6">
    <location>
        <begin position="25"/>
        <end position="415"/>
    </location>
</feature>
<dbReference type="PANTHER" id="PTHR30222:SF17">
    <property type="entry name" value="SPERMIDINE_PUTRESCINE-BINDING PERIPLASMIC PROTEIN"/>
    <property type="match status" value="1"/>
</dbReference>
<evidence type="ECO:0000256" key="5">
    <source>
        <dbReference type="SAM" id="Phobius"/>
    </source>
</evidence>
<dbReference type="Pfam" id="PF13416">
    <property type="entry name" value="SBP_bac_8"/>
    <property type="match status" value="1"/>
</dbReference>
<keyword evidence="2" id="KW-0813">Transport</keyword>
<dbReference type="RefSeq" id="WP_289600169.1">
    <property type="nucleotide sequence ID" value="NZ_JAUDCL010000018.1"/>
</dbReference>
<sequence>MKKVISLLLTLVLAAGSLALPTFAAEDKIQVTEDISVSADYDWTRFKGQNVSLNVYNWGLYISDGSDESVDVISAFEELTGIKINYTTFDTNESMYAKLKSGGASYDVIFPSDYMLGKMANEGMLLPLNKENIPNLAGISELYLDKEYDPGNVYSVPYMWCMVGITYNKDMVDEADLEQGWNLLWDPRYTGQILQFNNSRDCFAMALKTLGRSMNPTSTQDIDDALVKLQEQKPLVQAYVMDEVFDKMEGGEAALAPYYTGDGLTMIAENPSLGMFLPEEGTLQCVDAMCIPASSQNQEAAEMFINYMCEVDVALQNALFVQYTSPVEAVRDLLPAELRDSELMYPDPELIERSEYPSVISDELNSAMDMAWSQMKSFDDTGNQWLVPVFLLVAIAMTVFNVWRRRARKKRRQMY</sequence>
<keyword evidence="5" id="KW-1133">Transmembrane helix</keyword>
<dbReference type="PRINTS" id="PR00909">
    <property type="entry name" value="SPERMDNBNDNG"/>
</dbReference>